<evidence type="ECO:0000259" key="5">
    <source>
        <dbReference type="PROSITE" id="PS51384"/>
    </source>
</evidence>
<dbReference type="STRING" id="762903.Pedsa_0086"/>
<dbReference type="Pfam" id="PF00258">
    <property type="entry name" value="Flavodoxin_1"/>
    <property type="match status" value="1"/>
</dbReference>
<reference evidence="7" key="2">
    <citation type="submission" date="2011-02" db="EMBL/GenBank/DDBJ databases">
        <title>The complete genome of Pedobacter saltans DSM 12145.</title>
        <authorList>
            <consortium name="US DOE Joint Genome Institute (JGI-PGF)"/>
            <person name="Lucas S."/>
            <person name="Copeland A."/>
            <person name="Lapidus A."/>
            <person name="Bruce D."/>
            <person name="Goodwin L."/>
            <person name="Pitluck S."/>
            <person name="Kyrpides N."/>
            <person name="Mavromatis K."/>
            <person name="Pagani I."/>
            <person name="Ivanova N."/>
            <person name="Ovchinnikova G."/>
            <person name="Lu M."/>
            <person name="Detter J.C."/>
            <person name="Han C."/>
            <person name="Land M."/>
            <person name="Hauser L."/>
            <person name="Markowitz V."/>
            <person name="Cheng J.-F."/>
            <person name="Hugenholtz P."/>
            <person name="Woyke T."/>
            <person name="Wu D."/>
            <person name="Tindall B."/>
            <person name="Pomrenke H.G."/>
            <person name="Brambilla E."/>
            <person name="Klenk H.-P."/>
            <person name="Eisen J.A."/>
        </authorList>
    </citation>
    <scope>NUCLEOTIDE SEQUENCE [LARGE SCALE GENOMIC DNA]</scope>
    <source>
        <strain evidence="7">ATCC 51119 / DSM 12145 / JCM 21818 / LMG 10337 / NBRC 100064 / NCIMB 13643</strain>
    </source>
</reference>
<reference evidence="6 7" key="1">
    <citation type="journal article" date="2011" name="Stand. Genomic Sci.">
        <title>Complete genome sequence of the gliding, heparinolytic Pedobacter saltans type strain (113).</title>
        <authorList>
            <person name="Liolios K."/>
            <person name="Sikorski J."/>
            <person name="Lu M."/>
            <person name="Nolan M."/>
            <person name="Lapidus A."/>
            <person name="Lucas S."/>
            <person name="Hammon N."/>
            <person name="Deshpande S."/>
            <person name="Cheng J.F."/>
            <person name="Tapia R."/>
            <person name="Han C."/>
            <person name="Goodwin L."/>
            <person name="Pitluck S."/>
            <person name="Huntemann M."/>
            <person name="Ivanova N."/>
            <person name="Pagani I."/>
            <person name="Mavromatis K."/>
            <person name="Ovchinikova G."/>
            <person name="Pati A."/>
            <person name="Chen A."/>
            <person name="Palaniappan K."/>
            <person name="Land M."/>
            <person name="Hauser L."/>
            <person name="Brambilla E.M."/>
            <person name="Kotsyurbenko O."/>
            <person name="Rohde M."/>
            <person name="Tindall B.J."/>
            <person name="Abt B."/>
            <person name="Goker M."/>
            <person name="Detter J.C."/>
            <person name="Woyke T."/>
            <person name="Bristow J."/>
            <person name="Eisen J.A."/>
            <person name="Markowitz V."/>
            <person name="Hugenholtz P."/>
            <person name="Klenk H.P."/>
            <person name="Kyrpides N.C."/>
        </authorList>
    </citation>
    <scope>NUCLEOTIDE SEQUENCE [LARGE SCALE GENOMIC DNA]</scope>
    <source>
        <strain evidence="7">ATCC 51119 / DSM 12145 / JCM 21818 / LMG 10337 / NBRC 100064 / NCIMB 13643</strain>
    </source>
</reference>
<dbReference type="Pfam" id="PF03929">
    <property type="entry name" value="PepSY_TM"/>
    <property type="match status" value="1"/>
</dbReference>
<dbReference type="PROSITE" id="PS50902">
    <property type="entry name" value="FLAVODOXIN_LIKE"/>
    <property type="match status" value="1"/>
</dbReference>
<feature type="transmembrane region" description="Helical" evidence="3">
    <location>
        <begin position="12"/>
        <end position="33"/>
    </location>
</feature>
<name>F0SCT4_PSESL</name>
<comment type="cofactor">
    <cofactor evidence="1">
        <name>FMN</name>
        <dbReference type="ChEBI" id="CHEBI:58210"/>
    </cofactor>
</comment>
<keyword evidence="7" id="KW-1185">Reference proteome</keyword>
<dbReference type="InterPro" id="IPR039261">
    <property type="entry name" value="FNR_nucleotide-bd"/>
</dbReference>
<dbReference type="GO" id="GO:0016491">
    <property type="term" value="F:oxidoreductase activity"/>
    <property type="evidence" value="ECO:0007669"/>
    <property type="project" value="InterPro"/>
</dbReference>
<organism evidence="6 7">
    <name type="scientific">Pseudopedobacter saltans (strain ATCC 51119 / DSM 12145 / JCM 21818 / CCUG 39354 / LMG 10337 / NBRC 100064 / NCIMB 13643)</name>
    <name type="common">Pedobacter saltans</name>
    <dbReference type="NCBI Taxonomy" id="762903"/>
    <lineage>
        <taxon>Bacteria</taxon>
        <taxon>Pseudomonadati</taxon>
        <taxon>Bacteroidota</taxon>
        <taxon>Sphingobacteriia</taxon>
        <taxon>Sphingobacteriales</taxon>
        <taxon>Sphingobacteriaceae</taxon>
        <taxon>Pseudopedobacter</taxon>
    </lineage>
</organism>
<dbReference type="eggNOG" id="COG0369">
    <property type="taxonomic scope" value="Bacteria"/>
</dbReference>
<dbReference type="RefSeq" id="WP_013631176.1">
    <property type="nucleotide sequence ID" value="NC_015177.1"/>
</dbReference>
<evidence type="ECO:0000259" key="4">
    <source>
        <dbReference type="PROSITE" id="PS50902"/>
    </source>
</evidence>
<protein>
    <submittedName>
        <fullName evidence="6">Flavodoxin/nitric oxide synthase</fullName>
    </submittedName>
</protein>
<feature type="domain" description="FAD-binding FR-type" evidence="5">
    <location>
        <begin position="495"/>
        <end position="595"/>
    </location>
</feature>
<dbReference type="AlphaFoldDB" id="F0SCT4"/>
<sequence length="732" mass="83521">MTLSIWRYAHLALAIMSSLFLLILSVTGVILAIDAVNEKVPAYRVKNFESLNVAQSVSALRKVYPEIIEVSVDHNQFVSVDALDEEGNTVKAYIDPLSGQILGSFKTKSQFIQWVTALHRSLFLKETGRIIVGVVSFLLLLITFTGTILILKRQQGIRHFFAKIQKDFFSQYFHVISGRLLLIPVFIISLTGTYLFLVNVNLLGKEGRQTVSKNKYNDKSGQKVEDFEIFKQTKLSKVEKIEFPFDSEDPEEVYVLKLRDRMLSVNQTDGSIQEETKYPSTVILEKLSLDLHTGRTNVLWAIILGIASLNIVFFMYTGFVITFKRSRTRVKNKYKADEAEIVILFGSENGSTLFFANQIHKQLLADGKTSFLAEMNQYQRYSKARHILVFASTYGLGDAPSNAGNFERLIEKYPQDHTVRFSVIGFGSTSYPDFCSYAVYTDQLLDKQSWASRFLPLHTVNDKSLEEFVSWVHHWSEKSLMALATAPAVYSFKAEGLRQLQVVERTQLSGDNTTFKILLKPSSKIKFKSGDLLAIYPANNNRERFYSIGESNGLIQLVVKLYPNGFGSGFLYQLEKGQCIQARVMFNPHFHFPEKAPAIAMIANGTGIAPFLGMILSNSRKKPVHLYAGFRYDNELTQDYRRFAEKSISQQQLKSFKLAFSREEQRQYVMDLIQQDAGFFLDLLRKEGVIMICGSLNMQKDVERVLEQLSLEQNDRPLSYYKDRNQILTDCY</sequence>
<dbReference type="SUPFAM" id="SSF63380">
    <property type="entry name" value="Riboflavin synthase domain-like"/>
    <property type="match status" value="1"/>
</dbReference>
<gene>
    <name evidence="6" type="ordered locus">Pedsa_0086</name>
</gene>
<feature type="domain" description="Flavodoxin-like" evidence="4">
    <location>
        <begin position="341"/>
        <end position="480"/>
    </location>
</feature>
<dbReference type="OrthoDB" id="9789468at2"/>
<evidence type="ECO:0000256" key="3">
    <source>
        <dbReference type="SAM" id="Phobius"/>
    </source>
</evidence>
<dbReference type="Pfam" id="PF00970">
    <property type="entry name" value="FAD_binding_6"/>
    <property type="match status" value="1"/>
</dbReference>
<dbReference type="InterPro" id="IPR008333">
    <property type="entry name" value="Cbr1-like_FAD-bd_dom"/>
</dbReference>
<dbReference type="InterPro" id="IPR001226">
    <property type="entry name" value="Flavodoxin_CS"/>
</dbReference>
<dbReference type="Gene3D" id="2.40.30.10">
    <property type="entry name" value="Translation factors"/>
    <property type="match status" value="1"/>
</dbReference>
<evidence type="ECO:0000313" key="7">
    <source>
        <dbReference type="Proteomes" id="UP000000310"/>
    </source>
</evidence>
<dbReference type="EMBL" id="CP002545">
    <property type="protein sequence ID" value="ADY50673.1"/>
    <property type="molecule type" value="Genomic_DNA"/>
</dbReference>
<dbReference type="PROSITE" id="PS51384">
    <property type="entry name" value="FAD_FR"/>
    <property type="match status" value="1"/>
</dbReference>
<keyword evidence="3" id="KW-0472">Membrane</keyword>
<keyword evidence="3" id="KW-1133">Transmembrane helix</keyword>
<dbReference type="InterPro" id="IPR017938">
    <property type="entry name" value="Riboflavin_synthase-like_b-brl"/>
</dbReference>
<dbReference type="InterPro" id="IPR017927">
    <property type="entry name" value="FAD-bd_FR_type"/>
</dbReference>
<dbReference type="PRINTS" id="PR00369">
    <property type="entry name" value="FLAVODOXIN"/>
</dbReference>
<dbReference type="Pfam" id="PF00175">
    <property type="entry name" value="NAD_binding_1"/>
    <property type="match status" value="1"/>
</dbReference>
<dbReference type="InterPro" id="IPR029039">
    <property type="entry name" value="Flavoprotein-like_sf"/>
</dbReference>
<dbReference type="InterPro" id="IPR008254">
    <property type="entry name" value="Flavodoxin/NO_synth"/>
</dbReference>
<dbReference type="PANTHER" id="PTHR19384">
    <property type="entry name" value="NITRIC OXIDE SYNTHASE-RELATED"/>
    <property type="match status" value="1"/>
</dbReference>
<feature type="transmembrane region" description="Helical" evidence="3">
    <location>
        <begin position="172"/>
        <end position="197"/>
    </location>
</feature>
<evidence type="ECO:0000256" key="2">
    <source>
        <dbReference type="ARBA" id="ARBA00022630"/>
    </source>
</evidence>
<dbReference type="GO" id="GO:0010181">
    <property type="term" value="F:FMN binding"/>
    <property type="evidence" value="ECO:0007669"/>
    <property type="project" value="InterPro"/>
</dbReference>
<dbReference type="PROSITE" id="PS00201">
    <property type="entry name" value="FLAVODOXIN"/>
    <property type="match status" value="1"/>
</dbReference>
<dbReference type="InterPro" id="IPR001094">
    <property type="entry name" value="Flavdoxin-like"/>
</dbReference>
<dbReference type="HOGENOM" id="CLU_001570_17_4_10"/>
<keyword evidence="3" id="KW-0812">Transmembrane</keyword>
<feature type="transmembrane region" description="Helical" evidence="3">
    <location>
        <begin position="298"/>
        <end position="323"/>
    </location>
</feature>
<dbReference type="InterPro" id="IPR005625">
    <property type="entry name" value="PepSY-ass_TM"/>
</dbReference>
<dbReference type="Proteomes" id="UP000000310">
    <property type="component" value="Chromosome"/>
</dbReference>
<dbReference type="Gene3D" id="3.40.50.360">
    <property type="match status" value="1"/>
</dbReference>
<dbReference type="GO" id="GO:0009055">
    <property type="term" value="F:electron transfer activity"/>
    <property type="evidence" value="ECO:0007669"/>
    <property type="project" value="InterPro"/>
</dbReference>
<evidence type="ECO:0000256" key="1">
    <source>
        <dbReference type="ARBA" id="ARBA00001917"/>
    </source>
</evidence>
<dbReference type="SUPFAM" id="SSF52343">
    <property type="entry name" value="Ferredoxin reductase-like, C-terminal NADP-linked domain"/>
    <property type="match status" value="1"/>
</dbReference>
<dbReference type="eggNOG" id="COG3182">
    <property type="taxonomic scope" value="Bacteria"/>
</dbReference>
<dbReference type="Gene3D" id="3.40.50.80">
    <property type="entry name" value="Nucleotide-binding domain of ferredoxin-NADP reductase (FNR) module"/>
    <property type="match status" value="1"/>
</dbReference>
<proteinExistence type="predicted"/>
<dbReference type="GO" id="GO:0005829">
    <property type="term" value="C:cytosol"/>
    <property type="evidence" value="ECO:0007669"/>
    <property type="project" value="TreeGrafter"/>
</dbReference>
<dbReference type="SUPFAM" id="SSF52218">
    <property type="entry name" value="Flavoproteins"/>
    <property type="match status" value="1"/>
</dbReference>
<evidence type="ECO:0000313" key="6">
    <source>
        <dbReference type="EMBL" id="ADY50673.1"/>
    </source>
</evidence>
<dbReference type="InterPro" id="IPR001433">
    <property type="entry name" value="OxRdtase_FAD/NAD-bd"/>
</dbReference>
<accession>F0SCT4</accession>
<keyword evidence="2" id="KW-0285">Flavoprotein</keyword>
<dbReference type="KEGG" id="psn:Pedsa_0086"/>
<dbReference type="GO" id="GO:0050660">
    <property type="term" value="F:flavin adenine dinucleotide binding"/>
    <property type="evidence" value="ECO:0007669"/>
    <property type="project" value="TreeGrafter"/>
</dbReference>
<feature type="transmembrane region" description="Helical" evidence="3">
    <location>
        <begin position="130"/>
        <end position="151"/>
    </location>
</feature>